<comment type="caution">
    <text evidence="2">The sequence shown here is derived from an EMBL/GenBank/DDBJ whole genome shotgun (WGS) entry which is preliminary data.</text>
</comment>
<evidence type="ECO:0000313" key="2">
    <source>
        <dbReference type="EMBL" id="MUG31433.1"/>
    </source>
</evidence>
<reference evidence="2 3" key="1">
    <citation type="journal article" date="2019" name="PLoS ONE">
        <title>Pup mortality in New Zealand sea lions (Phocarctos hookeri) at Enderby Island, Auckland Islands, 2013-18.</title>
        <authorList>
            <person name="Michael S.A."/>
            <person name="Hayman D.T.S."/>
            <person name="Gray R."/>
            <person name="Zhang J."/>
            <person name="Rogers L."/>
            <person name="Roe W.D."/>
        </authorList>
    </citation>
    <scope>NUCLEOTIDE SEQUENCE [LARGE SCALE GENOMIC DNA]</scope>
    <source>
        <strain evidence="2 3">SM868</strain>
    </source>
</reference>
<protein>
    <recommendedName>
        <fullName evidence="4">Fimbrial assembly protein (PilN)</fullName>
    </recommendedName>
</protein>
<keyword evidence="1" id="KW-1133">Transmembrane helix</keyword>
<keyword evidence="1" id="KW-0472">Membrane</keyword>
<evidence type="ECO:0000313" key="3">
    <source>
        <dbReference type="Proteomes" id="UP000442109"/>
    </source>
</evidence>
<sequence length="193" mass="21822">MSHINLLPWRAKRRAHHNKRFRQMVVISILAAVVCCILVWGHFYQAHAKQQHLNSQLVLSNAQLEAQITSSEVLQQHQHTIRAQIELLNQRQSQRLALSVLWRDIAKAVPEGLYLTGIKRQGNLLSVTGKASTAQQVTDLMAALERSTWLHQVQVQHIQLAGADAIKEDETIKILPAANMDFVISSQHRPSTK</sequence>
<keyword evidence="3" id="KW-1185">Reference proteome</keyword>
<dbReference type="PANTHER" id="PTHR40278">
    <property type="entry name" value="DNA UTILIZATION PROTEIN HOFN"/>
    <property type="match status" value="1"/>
</dbReference>
<evidence type="ECO:0000256" key="1">
    <source>
        <dbReference type="SAM" id="Phobius"/>
    </source>
</evidence>
<dbReference type="OrthoDB" id="5296173at2"/>
<feature type="transmembrane region" description="Helical" evidence="1">
    <location>
        <begin position="21"/>
        <end position="43"/>
    </location>
</feature>
<dbReference type="EMBL" id="WFKQ01000001">
    <property type="protein sequence ID" value="MUG31433.1"/>
    <property type="molecule type" value="Genomic_DNA"/>
</dbReference>
<dbReference type="Proteomes" id="UP000442109">
    <property type="component" value="Unassembled WGS sequence"/>
</dbReference>
<dbReference type="Pfam" id="PF05137">
    <property type="entry name" value="PilN"/>
    <property type="match status" value="1"/>
</dbReference>
<dbReference type="AlphaFoldDB" id="A0A844LXY5"/>
<dbReference type="RefSeq" id="WP_155586628.1">
    <property type="nucleotide sequence ID" value="NZ_WFKQ01000001.1"/>
</dbReference>
<dbReference type="InterPro" id="IPR007813">
    <property type="entry name" value="PilN"/>
</dbReference>
<accession>A0A844LXY5</accession>
<dbReference type="InterPro" id="IPR052534">
    <property type="entry name" value="Extracell_DNA_Util/SecSys_Comp"/>
</dbReference>
<organism evidence="2 3">
    <name type="scientific">Psychrobacter sanguinis</name>
    <dbReference type="NCBI Taxonomy" id="861445"/>
    <lineage>
        <taxon>Bacteria</taxon>
        <taxon>Pseudomonadati</taxon>
        <taxon>Pseudomonadota</taxon>
        <taxon>Gammaproteobacteria</taxon>
        <taxon>Moraxellales</taxon>
        <taxon>Moraxellaceae</taxon>
        <taxon>Psychrobacter</taxon>
    </lineage>
</organism>
<keyword evidence="1" id="KW-0812">Transmembrane</keyword>
<evidence type="ECO:0008006" key="4">
    <source>
        <dbReference type="Google" id="ProtNLM"/>
    </source>
</evidence>
<name>A0A844LXY5_9GAMM</name>
<dbReference type="PANTHER" id="PTHR40278:SF1">
    <property type="entry name" value="DNA UTILIZATION PROTEIN HOFN"/>
    <property type="match status" value="1"/>
</dbReference>
<gene>
    <name evidence="2" type="ORF">GB996_01320</name>
</gene>
<proteinExistence type="predicted"/>